<protein>
    <submittedName>
        <fullName evidence="2">Uncharacterized protein</fullName>
    </submittedName>
</protein>
<name>D7G218_ECTSI</name>
<dbReference type="OrthoDB" id="44734at2759"/>
<keyword evidence="3" id="KW-1185">Reference proteome</keyword>
<feature type="compositionally biased region" description="Polar residues" evidence="1">
    <location>
        <begin position="1"/>
        <end position="17"/>
    </location>
</feature>
<evidence type="ECO:0000313" key="3">
    <source>
        <dbReference type="Proteomes" id="UP000002630"/>
    </source>
</evidence>
<dbReference type="Proteomes" id="UP000002630">
    <property type="component" value="Linkage Group LG08"/>
</dbReference>
<accession>D7G218</accession>
<feature type="compositionally biased region" description="Basic and acidic residues" evidence="1">
    <location>
        <begin position="18"/>
        <end position="32"/>
    </location>
</feature>
<dbReference type="AlphaFoldDB" id="D7G218"/>
<reference evidence="2 3" key="1">
    <citation type="journal article" date="2010" name="Nature">
        <title>The Ectocarpus genome and the independent evolution of multicellularity in brown algae.</title>
        <authorList>
            <person name="Cock J.M."/>
            <person name="Sterck L."/>
            <person name="Rouze P."/>
            <person name="Scornet D."/>
            <person name="Allen A.E."/>
            <person name="Amoutzias G."/>
            <person name="Anthouard V."/>
            <person name="Artiguenave F."/>
            <person name="Aury J.M."/>
            <person name="Badger J.H."/>
            <person name="Beszteri B."/>
            <person name="Billiau K."/>
            <person name="Bonnet E."/>
            <person name="Bothwell J.H."/>
            <person name="Bowler C."/>
            <person name="Boyen C."/>
            <person name="Brownlee C."/>
            <person name="Carrano C.J."/>
            <person name="Charrier B."/>
            <person name="Cho G.Y."/>
            <person name="Coelho S.M."/>
            <person name="Collen J."/>
            <person name="Corre E."/>
            <person name="Da Silva C."/>
            <person name="Delage L."/>
            <person name="Delaroque N."/>
            <person name="Dittami S.M."/>
            <person name="Doulbeau S."/>
            <person name="Elias M."/>
            <person name="Farnham G."/>
            <person name="Gachon C.M."/>
            <person name="Gschloessl B."/>
            <person name="Heesch S."/>
            <person name="Jabbari K."/>
            <person name="Jubin C."/>
            <person name="Kawai H."/>
            <person name="Kimura K."/>
            <person name="Kloareg B."/>
            <person name="Kupper F.C."/>
            <person name="Lang D."/>
            <person name="Le Bail A."/>
            <person name="Leblanc C."/>
            <person name="Lerouge P."/>
            <person name="Lohr M."/>
            <person name="Lopez P.J."/>
            <person name="Martens C."/>
            <person name="Maumus F."/>
            <person name="Michel G."/>
            <person name="Miranda-Saavedra D."/>
            <person name="Morales J."/>
            <person name="Moreau H."/>
            <person name="Motomura T."/>
            <person name="Nagasato C."/>
            <person name="Napoli C.A."/>
            <person name="Nelson D.R."/>
            <person name="Nyvall-Collen P."/>
            <person name="Peters A.F."/>
            <person name="Pommier C."/>
            <person name="Potin P."/>
            <person name="Poulain J."/>
            <person name="Quesneville H."/>
            <person name="Read B."/>
            <person name="Rensing S.A."/>
            <person name="Ritter A."/>
            <person name="Rousvoal S."/>
            <person name="Samanta M."/>
            <person name="Samson G."/>
            <person name="Schroeder D.C."/>
            <person name="Segurens B."/>
            <person name="Strittmatter M."/>
            <person name="Tonon T."/>
            <person name="Tregear J.W."/>
            <person name="Valentin K."/>
            <person name="von Dassow P."/>
            <person name="Yamagishi T."/>
            <person name="Van de Peer Y."/>
            <person name="Wincker P."/>
        </authorList>
    </citation>
    <scope>NUCLEOTIDE SEQUENCE [LARGE SCALE GENOMIC DNA]</scope>
    <source>
        <strain evidence="3">Ec32 / CCAP1310/4</strain>
    </source>
</reference>
<evidence type="ECO:0000256" key="1">
    <source>
        <dbReference type="SAM" id="MobiDB-lite"/>
    </source>
</evidence>
<feature type="region of interest" description="Disordered" evidence="1">
    <location>
        <begin position="1"/>
        <end position="37"/>
    </location>
</feature>
<dbReference type="EMBL" id="FN649733">
    <property type="protein sequence ID" value="CBJ33321.1"/>
    <property type="molecule type" value="Genomic_DNA"/>
</dbReference>
<dbReference type="InParanoid" id="D7G218"/>
<gene>
    <name evidence="2" type="ORF">Esi_0461_0001</name>
</gene>
<sequence length="238" mass="26736">MDDSPANTGNFTGPWKTTRTEKRCSERWSAEHEGEEPVPPMPYWKWEPSACRLEEADKAKFCRVMEGRKGLLFADDATLSQFDTLVVNAGAHRRSGGMKAYGLMMKSASESLTSSMRRLHGDNAILVVRNTVPGHGESFDRMFGGPVDLDTALDLVAKGPPMYKWTTFGDRNKLLEEAFEATHGGWTLLDAYSPTILRADFHASEEDGLHYCLPGPIDHWVVLLYNILLEKVKSDRRE</sequence>
<evidence type="ECO:0000313" key="2">
    <source>
        <dbReference type="EMBL" id="CBJ33321.1"/>
    </source>
</evidence>
<organism evidence="2 3">
    <name type="scientific">Ectocarpus siliculosus</name>
    <name type="common">Brown alga</name>
    <name type="synonym">Conferva siliculosa</name>
    <dbReference type="NCBI Taxonomy" id="2880"/>
    <lineage>
        <taxon>Eukaryota</taxon>
        <taxon>Sar</taxon>
        <taxon>Stramenopiles</taxon>
        <taxon>Ochrophyta</taxon>
        <taxon>PX clade</taxon>
        <taxon>Phaeophyceae</taxon>
        <taxon>Ectocarpales</taxon>
        <taxon>Ectocarpaceae</taxon>
        <taxon>Ectocarpus</taxon>
    </lineage>
</organism>
<dbReference type="EMBL" id="FN648665">
    <property type="protein sequence ID" value="CBJ33321.1"/>
    <property type="molecule type" value="Genomic_DNA"/>
</dbReference>
<proteinExistence type="predicted"/>